<dbReference type="VEuPathDB" id="TriTrypDB:TRSC58_03837"/>
<dbReference type="AlphaFoldDB" id="A0A061J2B7"/>
<feature type="region of interest" description="Disordered" evidence="1">
    <location>
        <begin position="104"/>
        <end position="132"/>
    </location>
</feature>
<dbReference type="EMBL" id="AUPL01003837">
    <property type="protein sequence ID" value="ESL08460.1"/>
    <property type="molecule type" value="Genomic_DNA"/>
</dbReference>
<feature type="region of interest" description="Disordered" evidence="1">
    <location>
        <begin position="163"/>
        <end position="193"/>
    </location>
</feature>
<feature type="compositionally biased region" description="Polar residues" evidence="1">
    <location>
        <begin position="45"/>
        <end position="54"/>
    </location>
</feature>
<reference evidence="2 3" key="1">
    <citation type="submission" date="2013-07" db="EMBL/GenBank/DDBJ databases">
        <authorList>
            <person name="Stoco P.H."/>
            <person name="Wagner G."/>
            <person name="Gerber A."/>
            <person name="Zaha A."/>
            <person name="Thompson C."/>
            <person name="Bartholomeu D.C."/>
            <person name="Luckemeyer D.D."/>
            <person name="Bahia D."/>
            <person name="Loreto E."/>
            <person name="Prestes E.B."/>
            <person name="Lima F.M."/>
            <person name="Rodrigues-Luiz G."/>
            <person name="Vallejo G.A."/>
            <person name="Filho J.F."/>
            <person name="Monteiro K.M."/>
            <person name="Tyler K.M."/>
            <person name="de Almeida L.G."/>
            <person name="Ortiz M.F."/>
            <person name="Siervo M.A."/>
            <person name="de Moraes M.H."/>
            <person name="Cunha O.L."/>
            <person name="Mendonca-Neto R."/>
            <person name="Silva R."/>
            <person name="Teixeira S.M."/>
            <person name="Murta S.M."/>
            <person name="Sincero T.C."/>
            <person name="Mendes T.A."/>
            <person name="Urmenyi T.P."/>
            <person name="Silva V.G."/>
            <person name="da Rocha W.D."/>
            <person name="Andersson B."/>
            <person name="Romanha A.J."/>
            <person name="Steindel M."/>
            <person name="de Vasconcelos A.T."/>
            <person name="Grisard E.C."/>
        </authorList>
    </citation>
    <scope>NUCLEOTIDE SEQUENCE [LARGE SCALE GENOMIC DNA]</scope>
    <source>
        <strain evidence="2 3">SC58</strain>
    </source>
</reference>
<keyword evidence="3" id="KW-1185">Reference proteome</keyword>
<dbReference type="OrthoDB" id="271408at2759"/>
<feature type="compositionally biased region" description="Polar residues" evidence="1">
    <location>
        <begin position="261"/>
        <end position="272"/>
    </location>
</feature>
<evidence type="ECO:0000313" key="3">
    <source>
        <dbReference type="Proteomes" id="UP000031737"/>
    </source>
</evidence>
<gene>
    <name evidence="2" type="ORF">TRSC58_03837</name>
</gene>
<comment type="caution">
    <text evidence="2">The sequence shown here is derived from an EMBL/GenBank/DDBJ whole genome shotgun (WGS) entry which is preliminary data.</text>
</comment>
<accession>A0A061J2B7</accession>
<protein>
    <submittedName>
        <fullName evidence="2">Uncharacterized protein</fullName>
    </submittedName>
</protein>
<organism evidence="2 3">
    <name type="scientific">Trypanosoma rangeli SC58</name>
    <dbReference type="NCBI Taxonomy" id="429131"/>
    <lineage>
        <taxon>Eukaryota</taxon>
        <taxon>Discoba</taxon>
        <taxon>Euglenozoa</taxon>
        <taxon>Kinetoplastea</taxon>
        <taxon>Metakinetoplastina</taxon>
        <taxon>Trypanosomatida</taxon>
        <taxon>Trypanosomatidae</taxon>
        <taxon>Trypanosoma</taxon>
        <taxon>Herpetosoma</taxon>
    </lineage>
</organism>
<proteinExistence type="predicted"/>
<name>A0A061J2B7_TRYRA</name>
<feature type="region of interest" description="Disordered" evidence="1">
    <location>
        <begin position="261"/>
        <end position="283"/>
    </location>
</feature>
<evidence type="ECO:0000313" key="2">
    <source>
        <dbReference type="EMBL" id="ESL08460.1"/>
    </source>
</evidence>
<feature type="compositionally biased region" description="Gly residues" evidence="1">
    <location>
        <begin position="107"/>
        <end position="118"/>
    </location>
</feature>
<feature type="region of interest" description="Disordered" evidence="1">
    <location>
        <begin position="374"/>
        <end position="401"/>
    </location>
</feature>
<dbReference type="Proteomes" id="UP000031737">
    <property type="component" value="Unassembled WGS sequence"/>
</dbReference>
<evidence type="ECO:0000256" key="1">
    <source>
        <dbReference type="SAM" id="MobiDB-lite"/>
    </source>
</evidence>
<sequence>MSVTVPYGPVQYQSHHHCQCDFCNNRRAVDAKKRGVSTAVAQLHASQQQKNTHSSHAEASGKLGARNGTPSFELDDPEHHVNQTELNAKMGRTGLPEGNKYTIATGGTRGAGGAGGGVSVKPKTREEQETEAMEDLDRLERLLILEHKARVKATADAERLALLKSTGKGPRPQPFEAPSSSLTEEEEQERLRAKGVHAYQPGTIREAYENARRCSVTPPPHCEASHMLQHTMDDLRDVTRDPINKKNPEKLQNILQLRGAQGTTPKSVSPGQANADANGVGDSTVKKWRDYFGPRPEGAGVVWRKIKPSIPEDTTTACGGLGNVDNRHLWKSTVVKGVSGANHLTANGTGAKNVVTVTDPPLTSPGALASLALQEQERERQAKDAPISPIPVVCGEDEKLA</sequence>
<feature type="region of interest" description="Disordered" evidence="1">
    <location>
        <begin position="45"/>
        <end position="77"/>
    </location>
</feature>